<evidence type="ECO:0000313" key="13">
    <source>
        <dbReference type="EMBL" id="CBX30342.1"/>
    </source>
</evidence>
<sequence>MALIGMRDVSWGLGGTPLLDKVSLQIEKGERICLLGRNGVGKSSLIKLLNGDFLPDSGEIMFQQGATTAILEQEVPSHTKGSLFDVVALGLGDIGRVLIRYRSLAGDQSLHENPERFAGYEALQHQLDASNGWALAPRIEDLLARTGLDPKLDFDTLSAGMKRRALLCRAMIRQPDLLLLDEPTNHLDIDTIVWMEEYIAKNIQTMLFVSHDRAFAKRIANRILELDRGRLLSYACDYSTYLIRREADAQSEENQNRRFDKKLSAEETWIRQGVKARRTRNEGRVQALKKMREAYRARRSEIGRVNMKVQEAERSGKLVIEAKGINYSYAGVPYIKNFSTVIMRGDKIGLIGPNGSGKTTLLKILLQEISPESGSVRHGTQLQVAYFDQLRAQLDENKTVVQNIGEGNDFIEVNGQKRHVISYLQDFLFPPDRSRTPVHILSGGEKNRLLLAKLFVKPANVLVMDEPTNDLDAETLELLEDLLLDYSGTLLLVSHDRIFLNNVVTSTLAFEGKGLVCEYPGGYDDWLLQRPAKEPAPRPEAKTQKTHTARLKPDKPRKLGFKEQRDLKALPDTIDELENEQKQLLAAMSDPSFYKKDKDEIASITERLKVIEVEIATAYRRWEELDTIAEAWD</sequence>
<dbReference type="SMART" id="SM00382">
    <property type="entry name" value="AAA"/>
    <property type="match status" value="2"/>
</dbReference>
<keyword evidence="4 11" id="KW-0227">DNA damage</keyword>
<comment type="catalytic activity">
    <reaction evidence="9 11">
        <text>ATP + H2O = ADP + phosphate + H(+)</text>
        <dbReference type="Rhea" id="RHEA:13065"/>
        <dbReference type="ChEBI" id="CHEBI:15377"/>
        <dbReference type="ChEBI" id="CHEBI:15378"/>
        <dbReference type="ChEBI" id="CHEBI:30616"/>
        <dbReference type="ChEBI" id="CHEBI:43474"/>
        <dbReference type="ChEBI" id="CHEBI:456216"/>
    </reaction>
</comment>
<dbReference type="FunFam" id="3.40.50.300:FF:000309">
    <property type="entry name" value="ABC transporter ATP-binding protein"/>
    <property type="match status" value="1"/>
</dbReference>
<dbReference type="GO" id="GO:0005524">
    <property type="term" value="F:ATP binding"/>
    <property type="evidence" value="ECO:0007669"/>
    <property type="project" value="UniProtKB-UniRule"/>
</dbReference>
<dbReference type="GO" id="GO:0016887">
    <property type="term" value="F:ATP hydrolysis activity"/>
    <property type="evidence" value="ECO:0007669"/>
    <property type="project" value="UniProtKB-UniRule"/>
</dbReference>
<evidence type="ECO:0000256" key="7">
    <source>
        <dbReference type="ARBA" id="ARBA00023125"/>
    </source>
</evidence>
<dbReference type="InterPro" id="IPR017871">
    <property type="entry name" value="ABC_transporter-like_CS"/>
</dbReference>
<keyword evidence="7 11" id="KW-0238">DNA-binding</keyword>
<dbReference type="PROSITE" id="PS50893">
    <property type="entry name" value="ABC_TRANSPORTER_2"/>
    <property type="match status" value="2"/>
</dbReference>
<comment type="subcellular location">
    <subcellularLocation>
        <location evidence="11">Cytoplasm</location>
    </subcellularLocation>
    <text evidence="11">Associates with ribosomes.</text>
</comment>
<comment type="similarity">
    <text evidence="10 11">Belongs to the ABC transporter superfamily. ABCF family. Uup subfamily.</text>
</comment>
<keyword evidence="3 11" id="KW-0547">Nucleotide-binding</keyword>
<keyword evidence="1 11" id="KW-0963">Cytoplasm</keyword>
<evidence type="ECO:0000256" key="6">
    <source>
        <dbReference type="ARBA" id="ARBA00022840"/>
    </source>
</evidence>
<dbReference type="InterPro" id="IPR003593">
    <property type="entry name" value="AAA+_ATPase"/>
</dbReference>
<accession>E1YI73</accession>
<dbReference type="EC" id="3.6.1.-" evidence="11"/>
<evidence type="ECO:0000256" key="4">
    <source>
        <dbReference type="ARBA" id="ARBA00022763"/>
    </source>
</evidence>
<dbReference type="InterPro" id="IPR032524">
    <property type="entry name" value="ABC_tran_C"/>
</dbReference>
<dbReference type="Pfam" id="PF16326">
    <property type="entry name" value="ABC_tran_CTD"/>
    <property type="match status" value="1"/>
</dbReference>
<dbReference type="InterPro" id="IPR037118">
    <property type="entry name" value="Val-tRNA_synth_C_sf"/>
</dbReference>
<evidence type="ECO:0000256" key="8">
    <source>
        <dbReference type="ARBA" id="ARBA00023204"/>
    </source>
</evidence>
<dbReference type="PROSITE" id="PS00211">
    <property type="entry name" value="ABC_TRANSPORTER_1"/>
    <property type="match status" value="2"/>
</dbReference>
<dbReference type="GO" id="GO:0043022">
    <property type="term" value="F:ribosome binding"/>
    <property type="evidence" value="ECO:0007669"/>
    <property type="project" value="UniProtKB-UniRule"/>
</dbReference>
<dbReference type="InterPro" id="IPR043686">
    <property type="entry name" value="Uup"/>
</dbReference>
<dbReference type="SUPFAM" id="SSF52540">
    <property type="entry name" value="P-loop containing nucleoside triphosphate hydrolases"/>
    <property type="match status" value="2"/>
</dbReference>
<proteinExistence type="inferred from homology"/>
<evidence type="ECO:0000259" key="12">
    <source>
        <dbReference type="PROSITE" id="PS50893"/>
    </source>
</evidence>
<dbReference type="HAMAP" id="MF_00848">
    <property type="entry name" value="Uup"/>
    <property type="match status" value="1"/>
</dbReference>
<evidence type="ECO:0000256" key="10">
    <source>
        <dbReference type="ARBA" id="ARBA00061478"/>
    </source>
</evidence>
<evidence type="ECO:0000256" key="3">
    <source>
        <dbReference type="ARBA" id="ARBA00022741"/>
    </source>
</evidence>
<gene>
    <name evidence="11" type="primary">uup</name>
    <name evidence="13" type="ORF">N47_D31510</name>
</gene>
<dbReference type="GO" id="GO:0006281">
    <property type="term" value="P:DNA repair"/>
    <property type="evidence" value="ECO:0007669"/>
    <property type="project" value="UniProtKB-KW"/>
</dbReference>
<evidence type="ECO:0000256" key="1">
    <source>
        <dbReference type="ARBA" id="ARBA00022490"/>
    </source>
</evidence>
<dbReference type="EMBL" id="FR695874">
    <property type="protein sequence ID" value="CBX30342.1"/>
    <property type="molecule type" value="Genomic_DNA"/>
</dbReference>
<dbReference type="InterPro" id="IPR032781">
    <property type="entry name" value="ABC_tran_Xtn"/>
</dbReference>
<dbReference type="Pfam" id="PF12848">
    <property type="entry name" value="ABC_tran_Xtn"/>
    <property type="match status" value="1"/>
</dbReference>
<feature type="domain" description="ABC transporter" evidence="12">
    <location>
        <begin position="4"/>
        <end position="253"/>
    </location>
</feature>
<feature type="domain" description="ABC transporter" evidence="12">
    <location>
        <begin position="320"/>
        <end position="540"/>
    </location>
</feature>
<comment type="function">
    <text evidence="11">Probably plays a role in ribosome assembly or function. May be involved in resolution of branched DNA intermediates that result from template switching in postreplication gaps. Binds DNA and has ATPase activity.</text>
</comment>
<feature type="binding site" evidence="11">
    <location>
        <begin position="352"/>
        <end position="359"/>
    </location>
    <ligand>
        <name>ATP</name>
        <dbReference type="ChEBI" id="CHEBI:30616"/>
        <label>2</label>
    </ligand>
</feature>
<evidence type="ECO:0000256" key="2">
    <source>
        <dbReference type="ARBA" id="ARBA00022737"/>
    </source>
</evidence>
<dbReference type="Gene3D" id="1.10.287.380">
    <property type="entry name" value="Valyl-tRNA synthetase, C-terminal domain"/>
    <property type="match status" value="1"/>
</dbReference>
<dbReference type="GO" id="GO:0005737">
    <property type="term" value="C:cytoplasm"/>
    <property type="evidence" value="ECO:0007669"/>
    <property type="project" value="UniProtKB-SubCell"/>
</dbReference>
<evidence type="ECO:0000256" key="11">
    <source>
        <dbReference type="HAMAP-Rule" id="MF_00848"/>
    </source>
</evidence>
<keyword evidence="8 11" id="KW-0234">DNA repair</keyword>
<dbReference type="InterPro" id="IPR051309">
    <property type="entry name" value="ABCF_ATPase"/>
</dbReference>
<name>E1YI73_9BACT</name>
<dbReference type="InterPro" id="IPR027417">
    <property type="entry name" value="P-loop_NTPase"/>
</dbReference>
<dbReference type="Gene3D" id="3.40.50.300">
    <property type="entry name" value="P-loop containing nucleotide triphosphate hydrolases"/>
    <property type="match status" value="2"/>
</dbReference>
<dbReference type="FunFam" id="3.40.50.300:FF:000011">
    <property type="entry name" value="Putative ABC transporter ATP-binding component"/>
    <property type="match status" value="1"/>
</dbReference>
<dbReference type="AlphaFoldDB" id="E1YI73"/>
<reference evidence="13" key="1">
    <citation type="journal article" date="2011" name="Environ. Microbiol.">
        <title>Genomic insights into the metabolic potential of the polycyclic aromatic hydrocarbon degrading sulfate-reducing Deltaproteobacterium N47.</title>
        <authorList>
            <person name="Bergmann F."/>
            <person name="Selesi D."/>
            <person name="Weinmaier T."/>
            <person name="Tischler P."/>
            <person name="Rattei T."/>
            <person name="Meckenstock R.U."/>
        </authorList>
    </citation>
    <scope>NUCLEOTIDE SEQUENCE</scope>
</reference>
<protein>
    <recommendedName>
        <fullName evidence="11">ATP-binding protein Uup</fullName>
        <ecNumber evidence="11">3.6.1.-</ecNumber>
    </recommendedName>
</protein>
<organism evidence="13">
    <name type="scientific">uncultured Desulfobacterium sp</name>
    <dbReference type="NCBI Taxonomy" id="201089"/>
    <lineage>
        <taxon>Bacteria</taxon>
        <taxon>Pseudomonadati</taxon>
        <taxon>Thermodesulfobacteriota</taxon>
        <taxon>Desulfobacteria</taxon>
        <taxon>Desulfobacterales</taxon>
        <taxon>Desulfobacteriaceae</taxon>
        <taxon>Desulfobacterium</taxon>
        <taxon>environmental samples</taxon>
    </lineage>
</organism>
<dbReference type="CDD" id="cd03221">
    <property type="entry name" value="ABCF_EF-3"/>
    <property type="match status" value="2"/>
</dbReference>
<evidence type="ECO:0000256" key="5">
    <source>
        <dbReference type="ARBA" id="ARBA00022801"/>
    </source>
</evidence>
<feature type="binding site" evidence="11">
    <location>
        <begin position="36"/>
        <end position="43"/>
    </location>
    <ligand>
        <name>ATP</name>
        <dbReference type="ChEBI" id="CHEBI:30616"/>
        <label>1</label>
    </ligand>
</feature>
<keyword evidence="6 11" id="KW-0067">ATP-binding</keyword>
<dbReference type="InterPro" id="IPR003439">
    <property type="entry name" value="ABC_transporter-like_ATP-bd"/>
</dbReference>
<dbReference type="PANTHER" id="PTHR42855">
    <property type="entry name" value="ABC TRANSPORTER ATP-BINDING SUBUNIT"/>
    <property type="match status" value="1"/>
</dbReference>
<evidence type="ECO:0000256" key="9">
    <source>
        <dbReference type="ARBA" id="ARBA00049360"/>
    </source>
</evidence>
<keyword evidence="2 11" id="KW-0677">Repeat</keyword>
<dbReference type="PANTHER" id="PTHR42855:SF1">
    <property type="entry name" value="ABC TRANSPORTER DOMAIN-CONTAINING PROTEIN"/>
    <property type="match status" value="1"/>
</dbReference>
<dbReference type="Pfam" id="PF00005">
    <property type="entry name" value="ABC_tran"/>
    <property type="match status" value="2"/>
</dbReference>
<dbReference type="GO" id="GO:0003677">
    <property type="term" value="F:DNA binding"/>
    <property type="evidence" value="ECO:0007669"/>
    <property type="project" value="UniProtKB-UniRule"/>
</dbReference>
<keyword evidence="5 11" id="KW-0378">Hydrolase</keyword>